<evidence type="ECO:0000256" key="3">
    <source>
        <dbReference type="ARBA" id="ARBA00012744"/>
    </source>
</evidence>
<reference evidence="8" key="4">
    <citation type="submission" date="2015-04" db="EMBL/GenBank/DDBJ databases">
        <title>Maintaining two mating types: Structure of the mating type locus and its role in heterokaryosis in Podospora anserina.</title>
        <authorList>
            <person name="Grognet P."/>
            <person name="Bidard F."/>
            <person name="Kuchly C."/>
            <person name="Chan Ho Tong L."/>
            <person name="Coppin E."/>
            <person name="Ait Benkhali J."/>
            <person name="Couloux A."/>
            <person name="Wincker P."/>
            <person name="Debuchy R."/>
            <person name="Silar P."/>
        </authorList>
    </citation>
    <scope>NUCLEOTIDE SEQUENCE</scope>
</reference>
<dbReference type="OrthoDB" id="2123594at2759"/>
<evidence type="ECO:0000313" key="8">
    <source>
        <dbReference type="EMBL" id="CDP29030.1"/>
    </source>
</evidence>
<protein>
    <recommendedName>
        <fullName evidence="3">beta-glucosidase</fullName>
        <ecNumber evidence="3">3.2.1.21</ecNumber>
    </recommendedName>
</protein>
<dbReference type="Proteomes" id="UP000001197">
    <property type="component" value="Chromosome 5"/>
</dbReference>
<dbReference type="InterPro" id="IPR050288">
    <property type="entry name" value="Cellulose_deg_GH3"/>
</dbReference>
<dbReference type="RefSeq" id="XP_001904177.1">
    <property type="nucleotide sequence ID" value="XM_001904142.1"/>
</dbReference>
<dbReference type="Gene3D" id="2.60.40.10">
    <property type="entry name" value="Immunoglobulins"/>
    <property type="match status" value="1"/>
</dbReference>
<keyword evidence="9" id="KW-1185">Reference proteome</keyword>
<dbReference type="PANTHER" id="PTHR42715:SF10">
    <property type="entry name" value="BETA-GLUCOSIDASE"/>
    <property type="match status" value="1"/>
</dbReference>
<dbReference type="SUPFAM" id="SSF52279">
    <property type="entry name" value="Beta-D-glucan exohydrolase, C-terminal domain"/>
    <property type="match status" value="1"/>
</dbReference>
<dbReference type="InterPro" id="IPR013783">
    <property type="entry name" value="Ig-like_fold"/>
</dbReference>
<dbReference type="HOGENOM" id="CLU_1161551_0_0_1"/>
<evidence type="ECO:0000256" key="2">
    <source>
        <dbReference type="ARBA" id="ARBA00005336"/>
    </source>
</evidence>
<dbReference type="STRING" id="515849.B2AET8"/>
<accession>B2AET8</accession>
<organism evidence="7">
    <name type="scientific">Podospora anserina (strain S / ATCC MYA-4624 / DSM 980 / FGSC 10383)</name>
    <name type="common">Pleurage anserina</name>
    <dbReference type="NCBI Taxonomy" id="515849"/>
    <lineage>
        <taxon>Eukaryota</taxon>
        <taxon>Fungi</taxon>
        <taxon>Dikarya</taxon>
        <taxon>Ascomycota</taxon>
        <taxon>Pezizomycotina</taxon>
        <taxon>Sordariomycetes</taxon>
        <taxon>Sordariomycetidae</taxon>
        <taxon>Sordariales</taxon>
        <taxon>Podosporaceae</taxon>
        <taxon>Podospora</taxon>
        <taxon>Podospora anserina</taxon>
    </lineage>
</organism>
<sequence length="239" mass="27063">MAVSYILSHMPGTDHMPSTGRGLGSRARSAQGKGEQSPCRQSMEKEGERGGEREREGERGRERGRERKRERERERERLRVRLPGSESSGKLTVSFPYSVGDLPVYYDYWNSGRGPSLNSGVSYENGTLVFGRQYVLGDLRPLYEFGYGRSYSIFVYSDVAVDKQEVRERDIITISVTVKNTSERDGKEVLQLYVKDLIASVDLRVWNSRIKYVVEPGDFMLIVGASSNDSKDNITITLK</sequence>
<evidence type="ECO:0000313" key="9">
    <source>
        <dbReference type="Proteomes" id="UP000001197"/>
    </source>
</evidence>
<gene>
    <name evidence="7" type="ORF">PODANS_5_1540</name>
</gene>
<evidence type="ECO:0000256" key="5">
    <source>
        <dbReference type="ARBA" id="ARBA00023295"/>
    </source>
</evidence>
<evidence type="ECO:0000313" key="7">
    <source>
        <dbReference type="EMBL" id="CAP61954.1"/>
    </source>
</evidence>
<keyword evidence="4" id="KW-0378">Hydrolase</keyword>
<reference evidence="7" key="2">
    <citation type="submission" date="2008-07" db="EMBL/GenBank/DDBJ databases">
        <authorList>
            <person name="Genoscope - CEA"/>
        </authorList>
    </citation>
    <scope>NUCLEOTIDE SEQUENCE</scope>
    <source>
        <strain evidence="7">S mat+</strain>
    </source>
</reference>
<dbReference type="GeneID" id="6188198"/>
<feature type="region of interest" description="Disordered" evidence="6">
    <location>
        <begin position="1"/>
        <end position="75"/>
    </location>
</feature>
<dbReference type="GO" id="GO:0005975">
    <property type="term" value="P:carbohydrate metabolic process"/>
    <property type="evidence" value="ECO:0007669"/>
    <property type="project" value="InterPro"/>
</dbReference>
<comment type="similarity">
    <text evidence="2">Belongs to the glycosyl hydrolase 3 family.</text>
</comment>
<dbReference type="EMBL" id="CU633457">
    <property type="protein sequence ID" value="CAP61954.1"/>
    <property type="molecule type" value="Genomic_DNA"/>
</dbReference>
<dbReference type="eggNOG" id="ENOG502QQ55">
    <property type="taxonomic scope" value="Eukaryota"/>
</dbReference>
<proteinExistence type="inferred from homology"/>
<dbReference type="VEuPathDB" id="FungiDB:PODANS_5_1540"/>
<dbReference type="AlphaFoldDB" id="B2AET8"/>
<dbReference type="PANTHER" id="PTHR42715">
    <property type="entry name" value="BETA-GLUCOSIDASE"/>
    <property type="match status" value="1"/>
</dbReference>
<reference evidence="7 9" key="1">
    <citation type="journal article" date="2008" name="Genome Biol.">
        <title>The genome sequence of the model ascomycete fungus Podospora anserina.</title>
        <authorList>
            <person name="Espagne E."/>
            <person name="Lespinet O."/>
            <person name="Malagnac F."/>
            <person name="Da Silva C."/>
            <person name="Jaillon O."/>
            <person name="Porcel B.M."/>
            <person name="Couloux A."/>
            <person name="Aury J.-M."/>
            <person name="Segurens B."/>
            <person name="Poulain J."/>
            <person name="Anthouard V."/>
            <person name="Grossetete S."/>
            <person name="Khalili H."/>
            <person name="Coppin E."/>
            <person name="Dequard-Chablat M."/>
            <person name="Picard M."/>
            <person name="Contamine V."/>
            <person name="Arnaise S."/>
            <person name="Bourdais A."/>
            <person name="Berteaux-Lecellier V."/>
            <person name="Gautheret D."/>
            <person name="de Vries R.P."/>
            <person name="Battaglia E."/>
            <person name="Coutinho P.M."/>
            <person name="Danchin E.G.J."/>
            <person name="Henrissat B."/>
            <person name="El Khoury R."/>
            <person name="Sainsard-Chanet A."/>
            <person name="Boivin A."/>
            <person name="Pinan-Lucarre B."/>
            <person name="Sellem C.H."/>
            <person name="Debuchy R."/>
            <person name="Wincker P."/>
            <person name="Weissenbach J."/>
            <person name="Silar P."/>
        </authorList>
    </citation>
    <scope>NUCLEOTIDE SEQUENCE [LARGE SCALE GENOMIC DNA]</scope>
    <source>
        <strain evidence="9">S / ATCC MYA-4624 / DSM 980 / FGSC 10383</strain>
        <strain evidence="7">S mat+</strain>
    </source>
</reference>
<dbReference type="KEGG" id="pan:PODANSg1194"/>
<evidence type="ECO:0000256" key="4">
    <source>
        <dbReference type="ARBA" id="ARBA00022801"/>
    </source>
</evidence>
<name>B2AET8_PODAN</name>
<dbReference type="EC" id="3.2.1.21" evidence="3"/>
<feature type="compositionally biased region" description="Basic and acidic residues" evidence="6">
    <location>
        <begin position="42"/>
        <end position="75"/>
    </location>
</feature>
<dbReference type="GO" id="GO:0008422">
    <property type="term" value="F:beta-glucosidase activity"/>
    <property type="evidence" value="ECO:0007669"/>
    <property type="project" value="UniProtKB-EC"/>
</dbReference>
<dbReference type="InterPro" id="IPR036881">
    <property type="entry name" value="Glyco_hydro_3_C_sf"/>
</dbReference>
<dbReference type="Gene3D" id="3.40.50.1700">
    <property type="entry name" value="Glycoside hydrolase family 3 C-terminal domain"/>
    <property type="match status" value="1"/>
</dbReference>
<keyword evidence="5" id="KW-0326">Glycosidase</keyword>
<dbReference type="EMBL" id="FO904940">
    <property type="protein sequence ID" value="CDP29030.1"/>
    <property type="molecule type" value="Genomic_DNA"/>
</dbReference>
<evidence type="ECO:0000256" key="1">
    <source>
        <dbReference type="ARBA" id="ARBA00000448"/>
    </source>
</evidence>
<reference evidence="9" key="3">
    <citation type="journal article" date="2014" name="Genetics">
        <title>Maintaining two mating types: Structure of the mating type locus and its role in heterokaryosis in Podospora anserina.</title>
        <authorList>
            <person name="Grognet P."/>
            <person name="Bidard F."/>
            <person name="Kuchly C."/>
            <person name="Tong L.C.H."/>
            <person name="Coppin E."/>
            <person name="Benkhali J.A."/>
            <person name="Couloux A."/>
            <person name="Wincker P."/>
            <person name="Debuchy R."/>
            <person name="Silar P."/>
        </authorList>
    </citation>
    <scope>GENOME REANNOTATION</scope>
    <source>
        <strain evidence="9">S / ATCC MYA-4624 / DSM 980 / FGSC 10383</strain>
    </source>
</reference>
<evidence type="ECO:0000256" key="6">
    <source>
        <dbReference type="SAM" id="MobiDB-lite"/>
    </source>
</evidence>
<comment type="catalytic activity">
    <reaction evidence="1">
        <text>Hydrolysis of terminal, non-reducing beta-D-glucosyl residues with release of beta-D-glucose.</text>
        <dbReference type="EC" id="3.2.1.21"/>
    </reaction>
</comment>